<dbReference type="InterPro" id="IPR016040">
    <property type="entry name" value="NAD(P)-bd_dom"/>
</dbReference>
<name>A0ABQ0NXV7_9PROT</name>
<dbReference type="Gene3D" id="3.40.50.720">
    <property type="entry name" value="NAD(P)-binding Rossmann-like Domain"/>
    <property type="match status" value="1"/>
</dbReference>
<comment type="caution">
    <text evidence="2">The sequence shown here is derived from an EMBL/GenBank/DDBJ whole genome shotgun (WGS) entry which is preliminary data.</text>
</comment>
<protein>
    <submittedName>
        <fullName evidence="2">NAD-dependent epimerase/dehydratase</fullName>
    </submittedName>
</protein>
<dbReference type="SUPFAM" id="SSF51735">
    <property type="entry name" value="NAD(P)-binding Rossmann-fold domains"/>
    <property type="match status" value="1"/>
</dbReference>
<evidence type="ECO:0000313" key="2">
    <source>
        <dbReference type="EMBL" id="GBQ05452.1"/>
    </source>
</evidence>
<dbReference type="InterPro" id="IPR036291">
    <property type="entry name" value="NAD(P)-bd_dom_sf"/>
</dbReference>
<dbReference type="PANTHER" id="PTHR15020:SF50">
    <property type="entry name" value="UPF0659 PROTEIN YMR090W"/>
    <property type="match status" value="1"/>
</dbReference>
<dbReference type="EMBL" id="BAQD01000004">
    <property type="protein sequence ID" value="GBQ05452.1"/>
    <property type="molecule type" value="Genomic_DNA"/>
</dbReference>
<dbReference type="Pfam" id="PF13460">
    <property type="entry name" value="NAD_binding_10"/>
    <property type="match status" value="1"/>
</dbReference>
<evidence type="ECO:0000313" key="3">
    <source>
        <dbReference type="Proteomes" id="UP001062901"/>
    </source>
</evidence>
<dbReference type="PANTHER" id="PTHR15020">
    <property type="entry name" value="FLAVIN REDUCTASE-RELATED"/>
    <property type="match status" value="1"/>
</dbReference>
<sequence>MKGSDEIVFSAGAGGASIELTTAIDKDGLEKAVQAAQQADVKRFILVSAYPKSWREELYAQVFEHYMHVKKEADTYLAESSLDWVILRPVALTDEPGVGRVHAGLSVPNGSIRRDDVADFIVAVIGKATLSHRIIELVGGDTPIDVALQRIP</sequence>
<reference evidence="2" key="1">
    <citation type="submission" date="2013-04" db="EMBL/GenBank/DDBJ databases">
        <title>The genome sequencing project of 58 acetic acid bacteria.</title>
        <authorList>
            <person name="Okamoto-Kainuma A."/>
            <person name="Ishikawa M."/>
            <person name="Umino S."/>
            <person name="Koizumi Y."/>
            <person name="Shiwa Y."/>
            <person name="Yoshikawa H."/>
            <person name="Matsutani M."/>
            <person name="Matsushita K."/>
        </authorList>
    </citation>
    <scope>NUCLEOTIDE SEQUENCE</scope>
    <source>
        <strain evidence="2">DSM 15669</strain>
    </source>
</reference>
<evidence type="ECO:0000259" key="1">
    <source>
        <dbReference type="Pfam" id="PF13460"/>
    </source>
</evidence>
<keyword evidence="3" id="KW-1185">Reference proteome</keyword>
<accession>A0ABQ0NXV7</accession>
<gene>
    <name evidence="2" type="ORF">AA15669_0469</name>
</gene>
<feature type="domain" description="NAD(P)-binding" evidence="1">
    <location>
        <begin position="1"/>
        <end position="125"/>
    </location>
</feature>
<dbReference type="Proteomes" id="UP001062901">
    <property type="component" value="Unassembled WGS sequence"/>
</dbReference>
<organism evidence="2 3">
    <name type="scientific">Saccharibacter floricola DSM 15669</name>
    <dbReference type="NCBI Taxonomy" id="1123227"/>
    <lineage>
        <taxon>Bacteria</taxon>
        <taxon>Pseudomonadati</taxon>
        <taxon>Pseudomonadota</taxon>
        <taxon>Alphaproteobacteria</taxon>
        <taxon>Acetobacterales</taxon>
        <taxon>Acetobacteraceae</taxon>
        <taxon>Saccharibacter</taxon>
    </lineage>
</organism>
<proteinExistence type="predicted"/>